<evidence type="ECO:0000313" key="3">
    <source>
        <dbReference type="EMBL" id="SFF11006.1"/>
    </source>
</evidence>
<accession>A0A1I2G2L2</accession>
<dbReference type="Pfam" id="PF08241">
    <property type="entry name" value="Methyltransf_11"/>
    <property type="match status" value="1"/>
</dbReference>
<dbReference type="SMR" id="A0A1H5XVY5"/>
<evidence type="ECO:0000313" key="2">
    <source>
        <dbReference type="EMBL" id="SEG15607.1"/>
    </source>
</evidence>
<evidence type="ECO:0000259" key="1">
    <source>
        <dbReference type="Pfam" id="PF08241"/>
    </source>
</evidence>
<keyword evidence="2" id="KW-0808">Transferase</keyword>
<dbReference type="PANTHER" id="PTHR42912">
    <property type="entry name" value="METHYLTRANSFERASE"/>
    <property type="match status" value="1"/>
</dbReference>
<accession>A0A1H5XVY5</accession>
<dbReference type="Proteomes" id="UP000199690">
    <property type="component" value="Unassembled WGS sequence"/>
</dbReference>
<gene>
    <name evidence="2" type="ORF">SAMN02982929_01653</name>
    <name evidence="3" type="ORF">SAMN05216506_11989</name>
</gene>
<proteinExistence type="predicted"/>
<dbReference type="CDD" id="cd02440">
    <property type="entry name" value="AdoMet_MTases"/>
    <property type="match status" value="1"/>
</dbReference>
<protein>
    <submittedName>
        <fullName evidence="2">Methyltransferase domain-containing protein</fullName>
    </submittedName>
</protein>
<dbReference type="AlphaFoldDB" id="A0A1H5XVY5"/>
<name>A0A1H5XVY5_9PSEU</name>
<dbReference type="InterPro" id="IPR050508">
    <property type="entry name" value="Methyltransf_Superfamily"/>
</dbReference>
<reference evidence="4 5" key="1">
    <citation type="submission" date="2016-10" db="EMBL/GenBank/DDBJ databases">
        <authorList>
            <person name="Varghese N."/>
            <person name="Submissions S."/>
        </authorList>
    </citation>
    <scope>NUCLEOTIDE SEQUENCE [LARGE SCALE GENOMIC DNA]</scope>
    <source>
        <strain evidence="5">ATCC 20501</strain>
        <strain evidence="3 4">CGMCC 4.3529</strain>
    </source>
</reference>
<sequence>MIYEHPLAYLLGLEGVALLRSFTGEHDREFVAERIAEIRRLLDDDSLADAAVDVERVDSVTGYRTWSRTYDDGRNSAFDFDEPAVGAILDELPTGVAVDAACGTGRFAEILAGRGHRVIGVDSSPEMLARARERVPAGEFSVGELTGLPVGGAAADLVVCALALTHVPSLEPVFAEFARVLRPGGHLVISDMHPGRVMFGSVPPVRDAEGRPGRLVSHRHEIGDYLRTALPLGLQLRGYDEPGLPDQPVPPGPPPAEPGPWDFWPWSLAGMVPEATRAASEGMPAMMIWHFQRS</sequence>
<dbReference type="GO" id="GO:0008757">
    <property type="term" value="F:S-adenosylmethionine-dependent methyltransferase activity"/>
    <property type="evidence" value="ECO:0007669"/>
    <property type="project" value="InterPro"/>
</dbReference>
<dbReference type="InterPro" id="IPR029063">
    <property type="entry name" value="SAM-dependent_MTases_sf"/>
</dbReference>
<keyword evidence="4" id="KW-1185">Reference proteome</keyword>
<reference evidence="2" key="2">
    <citation type="submission" date="2016-10" db="EMBL/GenBank/DDBJ databases">
        <authorList>
            <person name="de Groot N.N."/>
        </authorList>
    </citation>
    <scope>NUCLEOTIDE SEQUENCE [LARGE SCALE GENOMIC DNA]</scope>
    <source>
        <strain evidence="2">ATCC 20501</strain>
    </source>
</reference>
<dbReference type="PANTHER" id="PTHR42912:SF93">
    <property type="entry name" value="N6-ADENOSINE-METHYLTRANSFERASE TMT1A"/>
    <property type="match status" value="1"/>
</dbReference>
<dbReference type="EMBL" id="FNVB01000002">
    <property type="protein sequence ID" value="SEG15607.1"/>
    <property type="molecule type" value="Genomic_DNA"/>
</dbReference>
<evidence type="ECO:0000313" key="4">
    <source>
        <dbReference type="Proteomes" id="UP000199690"/>
    </source>
</evidence>
<dbReference type="GO" id="GO:0032259">
    <property type="term" value="P:methylation"/>
    <property type="evidence" value="ECO:0007669"/>
    <property type="project" value="UniProtKB-KW"/>
</dbReference>
<feature type="domain" description="Methyltransferase type 11" evidence="1">
    <location>
        <begin position="98"/>
        <end position="189"/>
    </location>
</feature>
<dbReference type="SUPFAM" id="SSF53335">
    <property type="entry name" value="S-adenosyl-L-methionine-dependent methyltransferases"/>
    <property type="match status" value="1"/>
</dbReference>
<organism evidence="2 5">
    <name type="scientific">Saccharopolyspora kobensis</name>
    <dbReference type="NCBI Taxonomy" id="146035"/>
    <lineage>
        <taxon>Bacteria</taxon>
        <taxon>Bacillati</taxon>
        <taxon>Actinomycetota</taxon>
        <taxon>Actinomycetes</taxon>
        <taxon>Pseudonocardiales</taxon>
        <taxon>Pseudonocardiaceae</taxon>
        <taxon>Saccharopolyspora</taxon>
    </lineage>
</organism>
<evidence type="ECO:0000313" key="5">
    <source>
        <dbReference type="Proteomes" id="UP000236729"/>
    </source>
</evidence>
<dbReference type="Gene3D" id="3.40.50.150">
    <property type="entry name" value="Vaccinia Virus protein VP39"/>
    <property type="match status" value="1"/>
</dbReference>
<dbReference type="Proteomes" id="UP000236729">
    <property type="component" value="Unassembled WGS sequence"/>
</dbReference>
<dbReference type="RefSeq" id="WP_093358153.1">
    <property type="nucleotide sequence ID" value="NZ_FNVB01000002.1"/>
</dbReference>
<dbReference type="InterPro" id="IPR013216">
    <property type="entry name" value="Methyltransf_11"/>
</dbReference>
<dbReference type="EMBL" id="FOME01000019">
    <property type="protein sequence ID" value="SFF11006.1"/>
    <property type="molecule type" value="Genomic_DNA"/>
</dbReference>
<keyword evidence="2" id="KW-0489">Methyltransferase</keyword>